<evidence type="ECO:0000256" key="1">
    <source>
        <dbReference type="SAM" id="MobiDB-lite"/>
    </source>
</evidence>
<reference evidence="2" key="1">
    <citation type="submission" date="2022-07" db="EMBL/GenBank/DDBJ databases">
        <title>Phylogenomic reconstructions and comparative analyses of Kickxellomycotina fungi.</title>
        <authorList>
            <person name="Reynolds N.K."/>
            <person name="Stajich J.E."/>
            <person name="Barry K."/>
            <person name="Grigoriev I.V."/>
            <person name="Crous P."/>
            <person name="Smith M.E."/>
        </authorList>
    </citation>
    <scope>NUCLEOTIDE SEQUENCE</scope>
    <source>
        <strain evidence="2">BCRC 34381</strain>
    </source>
</reference>
<dbReference type="Proteomes" id="UP001143981">
    <property type="component" value="Unassembled WGS sequence"/>
</dbReference>
<dbReference type="OrthoDB" id="5572615at2759"/>
<feature type="region of interest" description="Disordered" evidence="1">
    <location>
        <begin position="118"/>
        <end position="140"/>
    </location>
</feature>
<accession>A0A9W7Y8Y8</accession>
<evidence type="ECO:0000313" key="3">
    <source>
        <dbReference type="Proteomes" id="UP001143981"/>
    </source>
</evidence>
<comment type="caution">
    <text evidence="2">The sequence shown here is derived from an EMBL/GenBank/DDBJ whole genome shotgun (WGS) entry which is preliminary data.</text>
</comment>
<sequence length="140" mass="14878">MGLFSTIASTASAAVSIATSATYDIDWKDTKVRDAAIVHWTTVKEKADAALPLAGLRLSKEQKAKLDELLKGKSVFPDEPTHVLLRDLPDAIPPASLGRIIGSVIDDCVKNHKHDVVPEIPSGAENAEEEQSEAATAAAH</sequence>
<gene>
    <name evidence="2" type="ORF">LPJ61_005096</name>
</gene>
<dbReference type="EMBL" id="JANBOI010001483">
    <property type="protein sequence ID" value="KAJ1726569.1"/>
    <property type="molecule type" value="Genomic_DNA"/>
</dbReference>
<evidence type="ECO:0000313" key="2">
    <source>
        <dbReference type="EMBL" id="KAJ1726569.1"/>
    </source>
</evidence>
<dbReference type="AlphaFoldDB" id="A0A9W7Y8Y8"/>
<protein>
    <submittedName>
        <fullName evidence="2">Uncharacterized protein</fullName>
    </submittedName>
</protein>
<proteinExistence type="predicted"/>
<organism evidence="2 3">
    <name type="scientific">Coemansia biformis</name>
    <dbReference type="NCBI Taxonomy" id="1286918"/>
    <lineage>
        <taxon>Eukaryota</taxon>
        <taxon>Fungi</taxon>
        <taxon>Fungi incertae sedis</taxon>
        <taxon>Zoopagomycota</taxon>
        <taxon>Kickxellomycotina</taxon>
        <taxon>Kickxellomycetes</taxon>
        <taxon>Kickxellales</taxon>
        <taxon>Kickxellaceae</taxon>
        <taxon>Coemansia</taxon>
    </lineage>
</organism>
<keyword evidence="3" id="KW-1185">Reference proteome</keyword>
<name>A0A9W7Y8Y8_9FUNG</name>